<organism evidence="4 5">
    <name type="scientific">Acrodontium crateriforme</name>
    <dbReference type="NCBI Taxonomy" id="150365"/>
    <lineage>
        <taxon>Eukaryota</taxon>
        <taxon>Fungi</taxon>
        <taxon>Dikarya</taxon>
        <taxon>Ascomycota</taxon>
        <taxon>Pezizomycotina</taxon>
        <taxon>Dothideomycetes</taxon>
        <taxon>Dothideomycetidae</taxon>
        <taxon>Mycosphaerellales</taxon>
        <taxon>Teratosphaeriaceae</taxon>
        <taxon>Acrodontium</taxon>
    </lineage>
</organism>
<dbReference type="PANTHER" id="PTHR28242">
    <property type="entry name" value="PHOSPHORELAY INTERMEDIATE PROTEIN YPD1"/>
    <property type="match status" value="1"/>
</dbReference>
<reference evidence="4 5" key="1">
    <citation type="submission" date="2023-11" db="EMBL/GenBank/DDBJ databases">
        <title>An acidophilic fungus is an integral part of prey digestion in a carnivorous sundew plant.</title>
        <authorList>
            <person name="Tsai I.J."/>
        </authorList>
    </citation>
    <scope>NUCLEOTIDE SEQUENCE [LARGE SCALE GENOMIC DNA]</scope>
    <source>
        <strain evidence="4">169a</strain>
    </source>
</reference>
<dbReference type="Pfam" id="PF01627">
    <property type="entry name" value="Hpt"/>
    <property type="match status" value="1"/>
</dbReference>
<feature type="modified residue" description="Phosphohistidine" evidence="1">
    <location>
        <position position="88"/>
    </location>
</feature>
<name>A0AAQ3MA55_9PEZI</name>
<dbReference type="AlphaFoldDB" id="A0AAQ3MA55"/>
<dbReference type="InterPro" id="IPR036641">
    <property type="entry name" value="HPT_dom_sf"/>
</dbReference>
<keyword evidence="1" id="KW-0597">Phosphoprotein</keyword>
<feature type="domain" description="HPt" evidence="3">
    <location>
        <begin position="49"/>
        <end position="148"/>
    </location>
</feature>
<dbReference type="InterPro" id="IPR008207">
    <property type="entry name" value="Sig_transdc_His_kin_Hpt_dom"/>
</dbReference>
<dbReference type="Proteomes" id="UP001303373">
    <property type="component" value="Chromosome 12"/>
</dbReference>
<proteinExistence type="predicted"/>
<evidence type="ECO:0000256" key="1">
    <source>
        <dbReference type="PROSITE-ProRule" id="PRU00110"/>
    </source>
</evidence>
<evidence type="ECO:0000256" key="2">
    <source>
        <dbReference type="SAM" id="MobiDB-lite"/>
    </source>
</evidence>
<gene>
    <name evidence="4" type="ORF">R9X50_00709800</name>
</gene>
<feature type="region of interest" description="Disordered" evidence="2">
    <location>
        <begin position="1"/>
        <end position="26"/>
    </location>
</feature>
<dbReference type="GO" id="GO:0005634">
    <property type="term" value="C:nucleus"/>
    <property type="evidence" value="ECO:0007669"/>
    <property type="project" value="TreeGrafter"/>
</dbReference>
<dbReference type="InterPro" id="IPR045871">
    <property type="entry name" value="AHP1-5/YPD1"/>
</dbReference>
<dbReference type="GO" id="GO:0000160">
    <property type="term" value="P:phosphorelay signal transduction system"/>
    <property type="evidence" value="ECO:0007669"/>
    <property type="project" value="InterPro"/>
</dbReference>
<sequence length="167" mass="18269">MPASTAAAREQDTKSEDGSATGFTLADFGDSIDASTFEQILEMDDDEEEREFSRSIVYDFFTQADGTFKNMDNELANGNLGRLSELGHFLKGSSATLGLAKVQASCEKIQHYGAQKDETGNSKVDDKDLCLKNCRTEIARAKTDFKEAERLLKRFYHDDGTGAGASA</sequence>
<dbReference type="SUPFAM" id="SSF47226">
    <property type="entry name" value="Histidine-containing phosphotransfer domain, HPT domain"/>
    <property type="match status" value="1"/>
</dbReference>
<evidence type="ECO:0000313" key="5">
    <source>
        <dbReference type="Proteomes" id="UP001303373"/>
    </source>
</evidence>
<dbReference type="EMBL" id="CP138591">
    <property type="protein sequence ID" value="WPH04209.1"/>
    <property type="molecule type" value="Genomic_DNA"/>
</dbReference>
<accession>A0AAQ3MA55</accession>
<protein>
    <submittedName>
        <fullName evidence="4">Multistep phosphorelay regulator 1</fullName>
    </submittedName>
</protein>
<dbReference type="PROSITE" id="PS50894">
    <property type="entry name" value="HPT"/>
    <property type="match status" value="1"/>
</dbReference>
<evidence type="ECO:0000313" key="4">
    <source>
        <dbReference type="EMBL" id="WPH04209.1"/>
    </source>
</evidence>
<dbReference type="GO" id="GO:0009927">
    <property type="term" value="F:histidine phosphotransfer kinase activity"/>
    <property type="evidence" value="ECO:0007669"/>
    <property type="project" value="InterPro"/>
</dbReference>
<dbReference type="CDD" id="cd00088">
    <property type="entry name" value="HPT"/>
    <property type="match status" value="1"/>
</dbReference>
<dbReference type="GO" id="GO:0043424">
    <property type="term" value="F:protein histidine kinase binding"/>
    <property type="evidence" value="ECO:0007669"/>
    <property type="project" value="InterPro"/>
</dbReference>
<keyword evidence="5" id="KW-1185">Reference proteome</keyword>
<evidence type="ECO:0000259" key="3">
    <source>
        <dbReference type="PROSITE" id="PS50894"/>
    </source>
</evidence>
<dbReference type="GO" id="GO:0005737">
    <property type="term" value="C:cytoplasm"/>
    <property type="evidence" value="ECO:0007669"/>
    <property type="project" value="TreeGrafter"/>
</dbReference>
<dbReference type="PANTHER" id="PTHR28242:SF52">
    <property type="entry name" value="PHOSPHORELAY INTERMEDIATE PROTEIN YPD1"/>
    <property type="match status" value="1"/>
</dbReference>
<dbReference type="Gene3D" id="1.20.120.160">
    <property type="entry name" value="HPT domain"/>
    <property type="match status" value="1"/>
</dbReference>